<feature type="compositionally biased region" description="Polar residues" evidence="4">
    <location>
        <begin position="425"/>
        <end position="449"/>
    </location>
</feature>
<protein>
    <recommendedName>
        <fullName evidence="2">PIH1 domain-containing protein 1</fullName>
    </recommendedName>
</protein>
<feature type="domain" description="PIH1D1/2/3 CS-like" evidence="6">
    <location>
        <begin position="993"/>
        <end position="1072"/>
    </location>
</feature>
<sequence length="1074" mass="123922">MSRRSNFIEGNDNFRDQNLRFVRNEFEDNINQFFGGADPEGSGQQQKPPPRDSLIVQPTAGNSELDNRRQFLRDLGASRVLANAMAQRTFNVPKFNLRHFQRQRFRLSVELGDSHQDVVDKKVLRAIQEAVDSYDDVGSRPRTPSPPRNIDWHSARMNNSPANKDRSRSNNRQREDNFGDNNRGVVEQREPINRNTGPGNRNNPDLKPAEFNRNRNANAQDFNRNNRNMDRSEFNPNNRNVNPNFNRNEGSRPNPQEFRGPNKNANAQEFNRNNRNQNHQDFNRPNRNQNHQDFNRPNRNQNPQDFNRPNRNQNPQNFNRPNRNQNPQEFNHYNRNANPQEFNRNIGNDNEQEFNHNRNAVNDEFNRNNRNVNNQTFHQGHNHNNRNANAQFNRKTFDENRNFNNQRFQGPNNHINYRGQMPNYDHSQVNNNRRYGNQNFVSNQQTNLDRNAICDDGNQLPRDRFRSPEAHPNQPPYPRNVNTNLAGGNRGPQKRHNYQRIVNDNQIILRRTDWFDEEEDLDLDHHDMDDYVPDERELLEDADFIDDTNDALMNDDQYEEREFNRHSRGNQHNNQDHNIDDRNSYGHNRNDRNFEGMRRQFDPELDRRNLNDNFNQRNNSSRGGDTLRFPPREDDTFQGSNNPNFPPNYQHTIPRRSGSGNRGRDTSSNRPMGPNQNRRSVPNADEAAPRVAHSGGPVQDGTNLNRKINKNVNPGRVVPNRISAGAPNQPRSNSTTSQTRNVNPGVSNKNVKRSAVPHDNRAPQPNKPVNTNPGASKPGQPVIKPKPQATKINAATAKPLAGICVKSFKTNSDEKFFINVCQAVEVPAPQDLTEEELIGILESPTPGSYRVPMSISDPRLTKDRSDKTVDVCDIAINPKFLVKIQKSQLFKNFFMQIVIEAMSEKYNVQLNMEKTIILNNRKFIGTLVTHRVRNEDMKRAQSASGLSAALNSRDGAVAPENSGKLVQEIDEKDAAAIKKSRQSAGGFLDIQYKLSGRVRDESVVEIHAEIYLPNYVSSQEFSLVVGEDRIVVETYKYGYVFDQFVNYRLQQDRAQALFDKTTKMLHVRIPVFSN</sequence>
<feature type="region of interest" description="Disordered" evidence="4">
    <location>
        <begin position="134"/>
        <end position="388"/>
    </location>
</feature>
<dbReference type="AlphaFoldDB" id="B4IEC4"/>
<feature type="compositionally biased region" description="Polar residues" evidence="4">
    <location>
        <begin position="329"/>
        <end position="349"/>
    </location>
</feature>
<dbReference type="HOGENOM" id="CLU_261098_0_0_1"/>
<comment type="function">
    <text evidence="3">Involved in the assembly of C/D box small nucleolar ribonucleoprotein (snoRNP) particles. Recruits the SWI/SNF complex to the core promoter of rRNA genes and enhances pre-rRNA transcription. Mediates interaction of TELO2 with the R2TP complex which is necessary for the stability of MTOR and SMG1. Positively regulates the assembly and activity of the mTORC1 complex.</text>
</comment>
<feature type="compositionally biased region" description="Low complexity" evidence="4">
    <location>
        <begin position="611"/>
        <end position="622"/>
    </location>
</feature>
<proteinExistence type="inferred from homology"/>
<feature type="compositionally biased region" description="Polar residues" evidence="4">
    <location>
        <begin position="214"/>
        <end position="226"/>
    </location>
</feature>
<feature type="compositionally biased region" description="Polar residues" evidence="4">
    <location>
        <begin position="729"/>
        <end position="749"/>
    </location>
</feature>
<comment type="similarity">
    <text evidence="1">Belongs to the PIH1 family.</text>
</comment>
<feature type="compositionally biased region" description="Low complexity" evidence="4">
    <location>
        <begin position="234"/>
        <end position="248"/>
    </location>
</feature>
<feature type="region of interest" description="Disordered" evidence="4">
    <location>
        <begin position="402"/>
        <end position="495"/>
    </location>
</feature>
<feature type="domain" description="PIH1 N-terminal" evidence="5">
    <location>
        <begin position="794"/>
        <end position="939"/>
    </location>
</feature>
<dbReference type="PANTHER" id="PTHR22997:SF0">
    <property type="entry name" value="PIH1 DOMAIN-CONTAINING PROTEIN 1"/>
    <property type="match status" value="1"/>
</dbReference>
<accession>B4IEC4</accession>
<evidence type="ECO:0000313" key="8">
    <source>
        <dbReference type="Proteomes" id="UP000001292"/>
    </source>
</evidence>
<feature type="region of interest" description="Disordered" evidence="4">
    <location>
        <begin position="33"/>
        <end position="53"/>
    </location>
</feature>
<dbReference type="GO" id="GO:1990904">
    <property type="term" value="C:ribonucleoprotein complex"/>
    <property type="evidence" value="ECO:0007669"/>
    <property type="project" value="TreeGrafter"/>
</dbReference>
<keyword evidence="8" id="KW-1185">Reference proteome</keyword>
<evidence type="ECO:0000256" key="2">
    <source>
        <dbReference type="ARBA" id="ARBA00040540"/>
    </source>
</evidence>
<dbReference type="GO" id="GO:0006364">
    <property type="term" value="P:rRNA processing"/>
    <property type="evidence" value="ECO:0007669"/>
    <property type="project" value="TreeGrafter"/>
</dbReference>
<dbReference type="Proteomes" id="UP000001292">
    <property type="component" value="Unassembled WGS sequence"/>
</dbReference>
<dbReference type="Pfam" id="PF18201">
    <property type="entry name" value="PIH1_CS"/>
    <property type="match status" value="1"/>
</dbReference>
<dbReference type="GO" id="GO:0005737">
    <property type="term" value="C:cytoplasm"/>
    <property type="evidence" value="ECO:0007669"/>
    <property type="project" value="TreeGrafter"/>
</dbReference>
<dbReference type="PhylomeDB" id="B4IEC4"/>
<feature type="compositionally biased region" description="Polar residues" evidence="4">
    <location>
        <begin position="637"/>
        <end position="651"/>
    </location>
</feature>
<feature type="compositionally biased region" description="Low complexity" evidence="4">
    <location>
        <begin position="295"/>
        <end position="328"/>
    </location>
</feature>
<feature type="compositionally biased region" description="Low complexity" evidence="4">
    <location>
        <begin position="193"/>
        <end position="203"/>
    </location>
</feature>
<dbReference type="GO" id="GO:0000492">
    <property type="term" value="P:box C/D snoRNP assembly"/>
    <property type="evidence" value="ECO:0007669"/>
    <property type="project" value="TreeGrafter"/>
</dbReference>
<feature type="compositionally biased region" description="Polar residues" evidence="4">
    <location>
        <begin position="263"/>
        <end position="291"/>
    </location>
</feature>
<feature type="compositionally biased region" description="Polar residues" evidence="4">
    <location>
        <begin position="668"/>
        <end position="680"/>
    </location>
</feature>
<name>B4IEC4_DROSE</name>
<dbReference type="PANTHER" id="PTHR22997">
    <property type="entry name" value="PIH1 DOMAIN-CONTAINING PROTEIN 1"/>
    <property type="match status" value="1"/>
</dbReference>
<feature type="compositionally biased region" description="Basic and acidic residues" evidence="4">
    <location>
        <begin position="574"/>
        <end position="610"/>
    </location>
</feature>
<feature type="compositionally biased region" description="Low complexity" evidence="4">
    <location>
        <begin position="357"/>
        <end position="374"/>
    </location>
</feature>
<reference evidence="7 8" key="1">
    <citation type="journal article" date="2007" name="Nature">
        <title>Evolution of genes and genomes on the Drosophila phylogeny.</title>
        <authorList>
            <consortium name="Drosophila 12 Genomes Consortium"/>
            <person name="Clark A.G."/>
            <person name="Eisen M.B."/>
            <person name="Smith D.R."/>
            <person name="Bergman C.M."/>
            <person name="Oliver B."/>
            <person name="Markow T.A."/>
            <person name="Kaufman T.C."/>
            <person name="Kellis M."/>
            <person name="Gelbart W."/>
            <person name="Iyer V.N."/>
            <person name="Pollard D.A."/>
            <person name="Sackton T.B."/>
            <person name="Larracuente A.M."/>
            <person name="Singh N.D."/>
            <person name="Abad J.P."/>
            <person name="Abt D.N."/>
            <person name="Adryan B."/>
            <person name="Aguade M."/>
            <person name="Akashi H."/>
            <person name="Anderson W.W."/>
            <person name="Aquadro C.F."/>
            <person name="Ardell D.H."/>
            <person name="Arguello R."/>
            <person name="Artieri C.G."/>
            <person name="Barbash D.A."/>
            <person name="Barker D."/>
            <person name="Barsanti P."/>
            <person name="Batterham P."/>
            <person name="Batzoglou S."/>
            <person name="Begun D."/>
            <person name="Bhutkar A."/>
            <person name="Blanco E."/>
            <person name="Bosak S.A."/>
            <person name="Bradley R.K."/>
            <person name="Brand A.D."/>
            <person name="Brent M.R."/>
            <person name="Brooks A.N."/>
            <person name="Brown R.H."/>
            <person name="Butlin R.K."/>
            <person name="Caggese C."/>
            <person name="Calvi B.R."/>
            <person name="Bernardo de Carvalho A."/>
            <person name="Caspi A."/>
            <person name="Castrezana S."/>
            <person name="Celniker S.E."/>
            <person name="Chang J.L."/>
            <person name="Chapple C."/>
            <person name="Chatterji S."/>
            <person name="Chinwalla A."/>
            <person name="Civetta A."/>
            <person name="Clifton S.W."/>
            <person name="Comeron J.M."/>
            <person name="Costello J.C."/>
            <person name="Coyne J.A."/>
            <person name="Daub J."/>
            <person name="David R.G."/>
            <person name="Delcher A.L."/>
            <person name="Delehaunty K."/>
            <person name="Do C.B."/>
            <person name="Ebling H."/>
            <person name="Edwards K."/>
            <person name="Eickbush T."/>
            <person name="Evans J.D."/>
            <person name="Filipski A."/>
            <person name="Findeiss S."/>
            <person name="Freyhult E."/>
            <person name="Fulton L."/>
            <person name="Fulton R."/>
            <person name="Garcia A.C."/>
            <person name="Gardiner A."/>
            <person name="Garfield D.A."/>
            <person name="Garvin B.E."/>
            <person name="Gibson G."/>
            <person name="Gilbert D."/>
            <person name="Gnerre S."/>
            <person name="Godfrey J."/>
            <person name="Good R."/>
            <person name="Gotea V."/>
            <person name="Gravely B."/>
            <person name="Greenberg A.J."/>
            <person name="Griffiths-Jones S."/>
            <person name="Gross S."/>
            <person name="Guigo R."/>
            <person name="Gustafson E.A."/>
            <person name="Haerty W."/>
            <person name="Hahn M.W."/>
            <person name="Halligan D.L."/>
            <person name="Halpern A.L."/>
            <person name="Halter G.M."/>
            <person name="Han M.V."/>
            <person name="Heger A."/>
            <person name="Hillier L."/>
            <person name="Hinrichs A.S."/>
            <person name="Holmes I."/>
            <person name="Hoskins R.A."/>
            <person name="Hubisz M.J."/>
            <person name="Hultmark D."/>
            <person name="Huntley M.A."/>
            <person name="Jaffe D.B."/>
            <person name="Jagadeeshan S."/>
            <person name="Jeck W.R."/>
            <person name="Johnson J."/>
            <person name="Jones C.D."/>
            <person name="Jordan W.C."/>
            <person name="Karpen G.H."/>
            <person name="Kataoka E."/>
            <person name="Keightley P.D."/>
            <person name="Kheradpour P."/>
            <person name="Kirkness E.F."/>
            <person name="Koerich L.B."/>
            <person name="Kristiansen K."/>
            <person name="Kudrna D."/>
            <person name="Kulathinal R.J."/>
            <person name="Kumar S."/>
            <person name="Kwok R."/>
            <person name="Lander E."/>
            <person name="Langley C.H."/>
            <person name="Lapoint R."/>
            <person name="Lazzaro B.P."/>
            <person name="Lee S.J."/>
            <person name="Levesque L."/>
            <person name="Li R."/>
            <person name="Lin C.F."/>
            <person name="Lin M.F."/>
            <person name="Lindblad-Toh K."/>
            <person name="Llopart A."/>
            <person name="Long M."/>
            <person name="Low L."/>
            <person name="Lozovsky E."/>
            <person name="Lu J."/>
            <person name="Luo M."/>
            <person name="Machado C.A."/>
            <person name="Makalowski W."/>
            <person name="Marzo M."/>
            <person name="Matsuda M."/>
            <person name="Matzkin L."/>
            <person name="McAllister B."/>
            <person name="McBride C.S."/>
            <person name="McKernan B."/>
            <person name="McKernan K."/>
            <person name="Mendez-Lago M."/>
            <person name="Minx P."/>
            <person name="Mollenhauer M.U."/>
            <person name="Montooth K."/>
            <person name="Mount S.M."/>
            <person name="Mu X."/>
            <person name="Myers E."/>
            <person name="Negre B."/>
            <person name="Newfeld S."/>
            <person name="Nielsen R."/>
            <person name="Noor M.A."/>
            <person name="O'Grady P."/>
            <person name="Pachter L."/>
            <person name="Papaceit M."/>
            <person name="Parisi M.J."/>
            <person name="Parisi M."/>
            <person name="Parts L."/>
            <person name="Pedersen J.S."/>
            <person name="Pesole G."/>
            <person name="Phillippy A.M."/>
            <person name="Ponting C.P."/>
            <person name="Pop M."/>
            <person name="Porcelli D."/>
            <person name="Powell J.R."/>
            <person name="Prohaska S."/>
            <person name="Pruitt K."/>
            <person name="Puig M."/>
            <person name="Quesneville H."/>
            <person name="Ram K.R."/>
            <person name="Rand D."/>
            <person name="Rasmussen M.D."/>
            <person name="Reed L.K."/>
            <person name="Reenan R."/>
            <person name="Reily A."/>
            <person name="Remington K.A."/>
            <person name="Rieger T.T."/>
            <person name="Ritchie M.G."/>
            <person name="Robin C."/>
            <person name="Rogers Y.H."/>
            <person name="Rohde C."/>
            <person name="Rozas J."/>
            <person name="Rubenfield M.J."/>
            <person name="Ruiz A."/>
            <person name="Russo S."/>
            <person name="Salzberg S.L."/>
            <person name="Sanchez-Gracia A."/>
            <person name="Saranga D.J."/>
            <person name="Sato H."/>
            <person name="Schaeffer S.W."/>
            <person name="Schatz M.C."/>
            <person name="Schlenke T."/>
            <person name="Schwartz R."/>
            <person name="Segarra C."/>
            <person name="Singh R.S."/>
            <person name="Sirot L."/>
            <person name="Sirota M."/>
            <person name="Sisneros N.B."/>
            <person name="Smith C.D."/>
            <person name="Smith T.F."/>
            <person name="Spieth J."/>
            <person name="Stage D.E."/>
            <person name="Stark A."/>
            <person name="Stephan W."/>
            <person name="Strausberg R.L."/>
            <person name="Strempel S."/>
            <person name="Sturgill D."/>
            <person name="Sutton G."/>
            <person name="Sutton G.G."/>
            <person name="Tao W."/>
            <person name="Teichmann S."/>
            <person name="Tobari Y.N."/>
            <person name="Tomimura Y."/>
            <person name="Tsolas J.M."/>
            <person name="Valente V.L."/>
            <person name="Venter E."/>
            <person name="Venter J.C."/>
            <person name="Vicario S."/>
            <person name="Vieira F.G."/>
            <person name="Vilella A.J."/>
            <person name="Villasante A."/>
            <person name="Walenz B."/>
            <person name="Wang J."/>
            <person name="Wasserman M."/>
            <person name="Watts T."/>
            <person name="Wilson D."/>
            <person name="Wilson R.K."/>
            <person name="Wing R.A."/>
            <person name="Wolfner M.F."/>
            <person name="Wong A."/>
            <person name="Wong G.K."/>
            <person name="Wu C.I."/>
            <person name="Wu G."/>
            <person name="Yamamoto D."/>
            <person name="Yang H.P."/>
            <person name="Yang S.P."/>
            <person name="Yorke J.A."/>
            <person name="Yoshida K."/>
            <person name="Zdobnov E."/>
            <person name="Zhang P."/>
            <person name="Zhang Y."/>
            <person name="Zimin A.V."/>
            <person name="Baldwin J."/>
            <person name="Abdouelleil A."/>
            <person name="Abdulkadir J."/>
            <person name="Abebe A."/>
            <person name="Abera B."/>
            <person name="Abreu J."/>
            <person name="Acer S.C."/>
            <person name="Aftuck L."/>
            <person name="Alexander A."/>
            <person name="An P."/>
            <person name="Anderson E."/>
            <person name="Anderson S."/>
            <person name="Arachi H."/>
            <person name="Azer M."/>
            <person name="Bachantsang P."/>
            <person name="Barry A."/>
            <person name="Bayul T."/>
            <person name="Berlin A."/>
            <person name="Bessette D."/>
            <person name="Bloom T."/>
            <person name="Blye J."/>
            <person name="Boguslavskiy L."/>
            <person name="Bonnet C."/>
            <person name="Boukhgalter B."/>
            <person name="Bourzgui I."/>
            <person name="Brown A."/>
            <person name="Cahill P."/>
            <person name="Channer S."/>
            <person name="Cheshatsang Y."/>
            <person name="Chuda L."/>
            <person name="Citroen M."/>
            <person name="Collymore A."/>
            <person name="Cooke P."/>
            <person name="Costello M."/>
            <person name="D'Aco K."/>
            <person name="Daza R."/>
            <person name="De Haan G."/>
            <person name="DeGray S."/>
            <person name="DeMaso C."/>
            <person name="Dhargay N."/>
            <person name="Dooley K."/>
            <person name="Dooley E."/>
            <person name="Doricent M."/>
            <person name="Dorje P."/>
            <person name="Dorjee K."/>
            <person name="Dupes A."/>
            <person name="Elong R."/>
            <person name="Falk J."/>
            <person name="Farina A."/>
            <person name="Faro S."/>
            <person name="Ferguson D."/>
            <person name="Fisher S."/>
            <person name="Foley C.D."/>
            <person name="Franke A."/>
            <person name="Friedrich D."/>
            <person name="Gadbois L."/>
            <person name="Gearin G."/>
            <person name="Gearin C.R."/>
            <person name="Giannoukos G."/>
            <person name="Goode T."/>
            <person name="Graham J."/>
            <person name="Grandbois E."/>
            <person name="Grewal S."/>
            <person name="Gyaltsen K."/>
            <person name="Hafez N."/>
            <person name="Hagos B."/>
            <person name="Hall J."/>
            <person name="Henson C."/>
            <person name="Hollinger A."/>
            <person name="Honan T."/>
            <person name="Huard M.D."/>
            <person name="Hughes L."/>
            <person name="Hurhula B."/>
            <person name="Husby M.E."/>
            <person name="Kamat A."/>
            <person name="Kanga B."/>
            <person name="Kashin S."/>
            <person name="Khazanovich D."/>
            <person name="Kisner P."/>
            <person name="Lance K."/>
            <person name="Lara M."/>
            <person name="Lee W."/>
            <person name="Lennon N."/>
            <person name="Letendre F."/>
            <person name="LeVine R."/>
            <person name="Lipovsky A."/>
            <person name="Liu X."/>
            <person name="Liu J."/>
            <person name="Liu S."/>
            <person name="Lokyitsang T."/>
            <person name="Lokyitsang Y."/>
            <person name="Lubonja R."/>
            <person name="Lui A."/>
            <person name="MacDonald P."/>
            <person name="Magnisalis V."/>
            <person name="Maru K."/>
            <person name="Matthews C."/>
            <person name="McCusker W."/>
            <person name="McDonough S."/>
            <person name="Mehta T."/>
            <person name="Meldrim J."/>
            <person name="Meneus L."/>
            <person name="Mihai O."/>
            <person name="Mihalev A."/>
            <person name="Mihova T."/>
            <person name="Mittelman R."/>
            <person name="Mlenga V."/>
            <person name="Montmayeur A."/>
            <person name="Mulrain L."/>
            <person name="Navidi A."/>
            <person name="Naylor J."/>
            <person name="Negash T."/>
            <person name="Nguyen T."/>
            <person name="Nguyen N."/>
            <person name="Nicol R."/>
            <person name="Norbu C."/>
            <person name="Norbu N."/>
            <person name="Novod N."/>
            <person name="O'Neill B."/>
            <person name="Osman S."/>
            <person name="Markiewicz E."/>
            <person name="Oyono O.L."/>
            <person name="Patti C."/>
            <person name="Phunkhang P."/>
            <person name="Pierre F."/>
            <person name="Priest M."/>
            <person name="Raghuraman S."/>
            <person name="Rege F."/>
            <person name="Reyes R."/>
            <person name="Rise C."/>
            <person name="Rogov P."/>
            <person name="Ross K."/>
            <person name="Ryan E."/>
            <person name="Settipalli S."/>
            <person name="Shea T."/>
            <person name="Sherpa N."/>
            <person name="Shi L."/>
            <person name="Shih D."/>
            <person name="Sparrow T."/>
            <person name="Spaulding J."/>
            <person name="Stalker J."/>
            <person name="Stange-Thomann N."/>
            <person name="Stavropoulos S."/>
            <person name="Stone C."/>
            <person name="Strader C."/>
            <person name="Tesfaye S."/>
            <person name="Thomson T."/>
            <person name="Thoulutsang Y."/>
            <person name="Thoulutsang D."/>
            <person name="Topham K."/>
            <person name="Topping I."/>
            <person name="Tsamla T."/>
            <person name="Vassiliev H."/>
            <person name="Vo A."/>
            <person name="Wangchuk T."/>
            <person name="Wangdi T."/>
            <person name="Weiand M."/>
            <person name="Wilkinson J."/>
            <person name="Wilson A."/>
            <person name="Yadav S."/>
            <person name="Young G."/>
            <person name="Yu Q."/>
            <person name="Zembek L."/>
            <person name="Zhong D."/>
            <person name="Zimmer A."/>
            <person name="Zwirko Z."/>
            <person name="Jaffe D.B."/>
            <person name="Alvarez P."/>
            <person name="Brockman W."/>
            <person name="Butler J."/>
            <person name="Chin C."/>
            <person name="Gnerre S."/>
            <person name="Grabherr M."/>
            <person name="Kleber M."/>
            <person name="Mauceli E."/>
            <person name="MacCallum I."/>
        </authorList>
    </citation>
    <scope>NUCLEOTIDE SEQUENCE [LARGE SCALE GENOMIC DNA]</scope>
    <source>
        <strain evidence="8">Rob3c / Tucson 14021-0248.25</strain>
    </source>
</reference>
<gene>
    <name evidence="7" type="primary">Dsec\GM25987</name>
    <name evidence="7" type="ORF">Dsec_GM25987</name>
</gene>
<evidence type="ECO:0000256" key="4">
    <source>
        <dbReference type="SAM" id="MobiDB-lite"/>
    </source>
</evidence>
<evidence type="ECO:0000256" key="3">
    <source>
        <dbReference type="ARBA" id="ARBA00046233"/>
    </source>
</evidence>
<evidence type="ECO:0000259" key="6">
    <source>
        <dbReference type="Pfam" id="PF18201"/>
    </source>
</evidence>
<dbReference type="InterPro" id="IPR050734">
    <property type="entry name" value="PIH1/Kintoun_subfamily"/>
</dbReference>
<dbReference type="EMBL" id="CH480831">
    <property type="protein sequence ID" value="EDW45951.1"/>
    <property type="molecule type" value="Genomic_DNA"/>
</dbReference>
<evidence type="ECO:0000259" key="5">
    <source>
        <dbReference type="Pfam" id="PF08190"/>
    </source>
</evidence>
<dbReference type="STRING" id="7238.B4IEC4"/>
<feature type="compositionally biased region" description="Polar residues" evidence="4">
    <location>
        <begin position="700"/>
        <end position="712"/>
    </location>
</feature>
<dbReference type="InterPro" id="IPR012981">
    <property type="entry name" value="PIH1_N"/>
</dbReference>
<feature type="region of interest" description="Disordered" evidence="4">
    <location>
        <begin position="561"/>
        <end position="785"/>
    </location>
</feature>
<organism evidence="8">
    <name type="scientific">Drosophila sechellia</name>
    <name type="common">Fruit fly</name>
    <dbReference type="NCBI Taxonomy" id="7238"/>
    <lineage>
        <taxon>Eukaryota</taxon>
        <taxon>Metazoa</taxon>
        <taxon>Ecdysozoa</taxon>
        <taxon>Arthropoda</taxon>
        <taxon>Hexapoda</taxon>
        <taxon>Insecta</taxon>
        <taxon>Pterygota</taxon>
        <taxon>Neoptera</taxon>
        <taxon>Endopterygota</taxon>
        <taxon>Diptera</taxon>
        <taxon>Brachycera</taxon>
        <taxon>Muscomorpha</taxon>
        <taxon>Ephydroidea</taxon>
        <taxon>Drosophilidae</taxon>
        <taxon>Drosophila</taxon>
        <taxon>Sophophora</taxon>
    </lineage>
</organism>
<dbReference type="OMA" id="DFNRPNR"/>
<dbReference type="InterPro" id="IPR041442">
    <property type="entry name" value="PIH1D1/2/3_CS-like"/>
</dbReference>
<dbReference type="Pfam" id="PF08190">
    <property type="entry name" value="PIH1"/>
    <property type="match status" value="1"/>
</dbReference>
<feature type="compositionally biased region" description="Polar residues" evidence="4">
    <location>
        <begin position="402"/>
        <end position="415"/>
    </location>
</feature>
<evidence type="ECO:0000313" key="7">
    <source>
        <dbReference type="EMBL" id="EDW45951.1"/>
    </source>
</evidence>
<evidence type="ECO:0000256" key="1">
    <source>
        <dbReference type="ARBA" id="ARBA00008511"/>
    </source>
</evidence>
<dbReference type="GO" id="GO:0097255">
    <property type="term" value="C:R2TP complex"/>
    <property type="evidence" value="ECO:0007669"/>
    <property type="project" value="TreeGrafter"/>
</dbReference>
<feature type="compositionally biased region" description="Basic and acidic residues" evidence="4">
    <location>
        <begin position="163"/>
        <end position="177"/>
    </location>
</feature>